<protein>
    <recommendedName>
        <fullName evidence="1">Mos1 transposase HTH domain-containing protein</fullName>
    </recommendedName>
</protein>
<feature type="domain" description="Mos1 transposase HTH" evidence="1">
    <location>
        <begin position="8"/>
        <end position="56"/>
    </location>
</feature>
<reference evidence="2" key="1">
    <citation type="submission" date="2013-07" db="EMBL/GenBank/DDBJ databases">
        <authorList>
            <person name="Geib S."/>
        </authorList>
    </citation>
    <scope>NUCLEOTIDE SEQUENCE</scope>
</reference>
<evidence type="ECO:0000259" key="1">
    <source>
        <dbReference type="Pfam" id="PF17906"/>
    </source>
</evidence>
<name>W8C5H0_CERCA</name>
<dbReference type="EMBL" id="GAMC01001757">
    <property type="protein sequence ID" value="JAC04799.1"/>
    <property type="molecule type" value="mRNA"/>
</dbReference>
<dbReference type="InterPro" id="IPR041426">
    <property type="entry name" value="Mos1_HTH"/>
</dbReference>
<proteinExistence type="evidence at transcript level"/>
<dbReference type="Pfam" id="PF17906">
    <property type="entry name" value="HTH_48"/>
    <property type="match status" value="1"/>
</dbReference>
<accession>W8C5H0</accession>
<sequence>MSNMGTSKEKIRHVLHFIFYGSENASQATENVNNIYGPDTATANHIQFRFRQIHSGSLDLKGAPRIMAFRKIGMPQIVENADKIMEIVKPKLQTSTDSFVQRPHIIQTNSLESSEKG</sequence>
<dbReference type="AlphaFoldDB" id="W8C5H0"/>
<reference evidence="2" key="2">
    <citation type="journal article" date="2014" name="BMC Genomics">
        <title>A genomic perspective to assessing quality of mass-reared SIT flies used in Mediterranean fruit fly (Ceratitis capitata) eradication in California.</title>
        <authorList>
            <person name="Calla B."/>
            <person name="Hall B."/>
            <person name="Hou S."/>
            <person name="Geib S.M."/>
        </authorList>
    </citation>
    <scope>NUCLEOTIDE SEQUENCE</scope>
</reference>
<organism evidence="2">
    <name type="scientific">Ceratitis capitata</name>
    <name type="common">Mediterranean fruit fly</name>
    <name type="synonym">Tephritis capitata</name>
    <dbReference type="NCBI Taxonomy" id="7213"/>
    <lineage>
        <taxon>Eukaryota</taxon>
        <taxon>Metazoa</taxon>
        <taxon>Ecdysozoa</taxon>
        <taxon>Arthropoda</taxon>
        <taxon>Hexapoda</taxon>
        <taxon>Insecta</taxon>
        <taxon>Pterygota</taxon>
        <taxon>Neoptera</taxon>
        <taxon>Endopterygota</taxon>
        <taxon>Diptera</taxon>
        <taxon>Brachycera</taxon>
        <taxon>Muscomorpha</taxon>
        <taxon>Tephritoidea</taxon>
        <taxon>Tephritidae</taxon>
        <taxon>Ceratitis</taxon>
        <taxon>Ceratitis</taxon>
    </lineage>
</organism>
<evidence type="ECO:0000313" key="2">
    <source>
        <dbReference type="EMBL" id="JAC04799.1"/>
    </source>
</evidence>